<gene>
    <name evidence="1" type="ORF">FEM48_Zijuj01G0163100</name>
</gene>
<dbReference type="Proteomes" id="UP000813462">
    <property type="component" value="Unassembled WGS sequence"/>
</dbReference>
<evidence type="ECO:0000313" key="2">
    <source>
        <dbReference type="Proteomes" id="UP000813462"/>
    </source>
</evidence>
<dbReference type="EMBL" id="JAEACU010000001">
    <property type="protein sequence ID" value="KAH7546083.1"/>
    <property type="molecule type" value="Genomic_DNA"/>
</dbReference>
<proteinExistence type="predicted"/>
<dbReference type="AlphaFoldDB" id="A0A978W299"/>
<comment type="caution">
    <text evidence="1">The sequence shown here is derived from an EMBL/GenBank/DDBJ whole genome shotgun (WGS) entry which is preliminary data.</text>
</comment>
<sequence>MRLSQNISSQKQKLSLSLQIITPDPTVHQLPNWPTTRPTIRSDGYRKQPSWVDCAGCRHCRRRAINRANMIRHSSTYNLYSVMINVDSQSLPDSNSTAFLDFPTDLIPFGFGSKFSYCIEITDKIMETATPTSILMVCGPKVQDGHGKSGLWLVSGLYTEFRIKIVAFMEDLGLNSNH</sequence>
<organism evidence="1 2">
    <name type="scientific">Ziziphus jujuba var. spinosa</name>
    <dbReference type="NCBI Taxonomy" id="714518"/>
    <lineage>
        <taxon>Eukaryota</taxon>
        <taxon>Viridiplantae</taxon>
        <taxon>Streptophyta</taxon>
        <taxon>Embryophyta</taxon>
        <taxon>Tracheophyta</taxon>
        <taxon>Spermatophyta</taxon>
        <taxon>Magnoliopsida</taxon>
        <taxon>eudicotyledons</taxon>
        <taxon>Gunneridae</taxon>
        <taxon>Pentapetalae</taxon>
        <taxon>rosids</taxon>
        <taxon>fabids</taxon>
        <taxon>Rosales</taxon>
        <taxon>Rhamnaceae</taxon>
        <taxon>Paliureae</taxon>
        <taxon>Ziziphus</taxon>
    </lineage>
</organism>
<name>A0A978W299_ZIZJJ</name>
<evidence type="ECO:0000313" key="1">
    <source>
        <dbReference type="EMBL" id="KAH7546083.1"/>
    </source>
</evidence>
<accession>A0A978W299</accession>
<reference evidence="1" key="1">
    <citation type="journal article" date="2021" name="Front. Plant Sci.">
        <title>Chromosome-Scale Genome Assembly for Chinese Sour Jujube and Insights Into Its Genome Evolution and Domestication Signature.</title>
        <authorList>
            <person name="Shen L.-Y."/>
            <person name="Luo H."/>
            <person name="Wang X.-L."/>
            <person name="Wang X.-M."/>
            <person name="Qiu X.-J."/>
            <person name="Liu H."/>
            <person name="Zhou S.-S."/>
            <person name="Jia K.-H."/>
            <person name="Nie S."/>
            <person name="Bao Y.-T."/>
            <person name="Zhang R.-G."/>
            <person name="Yun Q.-Z."/>
            <person name="Chai Y.-H."/>
            <person name="Lu J.-Y."/>
            <person name="Li Y."/>
            <person name="Zhao S.-W."/>
            <person name="Mao J.-F."/>
            <person name="Jia S.-G."/>
            <person name="Mao Y.-M."/>
        </authorList>
    </citation>
    <scope>NUCLEOTIDE SEQUENCE</scope>
    <source>
        <strain evidence="1">AT0</strain>
        <tissue evidence="1">Leaf</tissue>
    </source>
</reference>
<protein>
    <submittedName>
        <fullName evidence="1">Uncharacterized protein</fullName>
    </submittedName>
</protein>